<dbReference type="GO" id="GO:0005634">
    <property type="term" value="C:nucleus"/>
    <property type="evidence" value="ECO:0007669"/>
    <property type="project" value="TreeGrafter"/>
</dbReference>
<evidence type="ECO:0000256" key="3">
    <source>
        <dbReference type="ARBA" id="ARBA00022741"/>
    </source>
</evidence>
<dbReference type="InterPro" id="IPR000719">
    <property type="entry name" value="Prot_kinase_dom"/>
</dbReference>
<comment type="caution">
    <text evidence="7">The sequence shown here is derived from an EMBL/GenBank/DDBJ whole genome shotgun (WGS) entry which is preliminary data.</text>
</comment>
<dbReference type="OrthoDB" id="5979581at2759"/>
<proteinExistence type="predicted"/>
<feature type="domain" description="Protein kinase" evidence="6">
    <location>
        <begin position="1"/>
        <end position="320"/>
    </location>
</feature>
<gene>
    <name evidence="7" type="ORF">SCP_1701350</name>
</gene>
<keyword evidence="8" id="KW-1185">Reference proteome</keyword>
<dbReference type="SUPFAM" id="SSF56112">
    <property type="entry name" value="Protein kinase-like (PK-like)"/>
    <property type="match status" value="1"/>
</dbReference>
<evidence type="ECO:0000313" key="7">
    <source>
        <dbReference type="EMBL" id="GBE89810.1"/>
    </source>
</evidence>
<dbReference type="RefSeq" id="XP_027620723.1">
    <property type="nucleotide sequence ID" value="XM_027764922.1"/>
</dbReference>
<dbReference type="AlphaFoldDB" id="A0A401H630"/>
<evidence type="ECO:0000259" key="6">
    <source>
        <dbReference type="PROSITE" id="PS50011"/>
    </source>
</evidence>
<keyword evidence="1" id="KW-0723">Serine/threonine-protein kinase</keyword>
<name>A0A401H630_9APHY</name>
<dbReference type="InterPro" id="IPR011009">
    <property type="entry name" value="Kinase-like_dom_sf"/>
</dbReference>
<dbReference type="Gene3D" id="1.10.510.10">
    <property type="entry name" value="Transferase(Phosphotransferase) domain 1"/>
    <property type="match status" value="1"/>
</dbReference>
<dbReference type="EMBL" id="BFAD01000017">
    <property type="protein sequence ID" value="GBE89810.1"/>
    <property type="molecule type" value="Genomic_DNA"/>
</dbReference>
<dbReference type="PROSITE" id="PS00108">
    <property type="entry name" value="PROTEIN_KINASE_ST"/>
    <property type="match status" value="1"/>
</dbReference>
<dbReference type="InParanoid" id="A0A401H630"/>
<organism evidence="7 8">
    <name type="scientific">Sparassis crispa</name>
    <dbReference type="NCBI Taxonomy" id="139825"/>
    <lineage>
        <taxon>Eukaryota</taxon>
        <taxon>Fungi</taxon>
        <taxon>Dikarya</taxon>
        <taxon>Basidiomycota</taxon>
        <taxon>Agaricomycotina</taxon>
        <taxon>Agaricomycetes</taxon>
        <taxon>Polyporales</taxon>
        <taxon>Sparassidaceae</taxon>
        <taxon>Sparassis</taxon>
    </lineage>
</organism>
<dbReference type="Gene3D" id="3.30.200.20">
    <property type="entry name" value="Phosphorylase Kinase, domain 1"/>
    <property type="match status" value="1"/>
</dbReference>
<dbReference type="Pfam" id="PF00069">
    <property type="entry name" value="Pkinase"/>
    <property type="match status" value="2"/>
</dbReference>
<accession>A0A401H630</accession>
<sequence length="334" mass="38139">MSLVFYGISQPTSSPGAEHCIQLIGEFIITRHSVRYQCLLTEVAGLSLEEIQDMVVAEKGFAGKLAKLFVWQLCLALQYLHDECRVVHTDIKPNNILLSFEQSLRDELINIHLESRPPKKYPVRRIDGVDVETIVSQPLPVPGYLTLHVPQYTFQLSDFGSAQFLHQKRTNRMQPLQLRAPEIILGLPWDAKVDIWSFGCVTFETLVSRKLFSIPVDLQWPDDEYMLAKYLEIHNLDRVPQHMCEGAQNVANNDGTLRHIPSNILRPASVRERLLQHQVFIVTDEGDTELDLAISFIERCLVLDKNDRASASELLKHPWLEGVPEIRDKLVGRC</sequence>
<dbReference type="SMART" id="SM00220">
    <property type="entry name" value="S_TKc"/>
    <property type="match status" value="1"/>
</dbReference>
<dbReference type="GO" id="GO:0043484">
    <property type="term" value="P:regulation of RNA splicing"/>
    <property type="evidence" value="ECO:0007669"/>
    <property type="project" value="TreeGrafter"/>
</dbReference>
<dbReference type="PANTHER" id="PTHR45646:SF11">
    <property type="entry name" value="SERINE_THREONINE-PROTEIN KINASE DOA"/>
    <property type="match status" value="1"/>
</dbReference>
<evidence type="ECO:0000256" key="2">
    <source>
        <dbReference type="ARBA" id="ARBA00022679"/>
    </source>
</evidence>
<evidence type="ECO:0000256" key="4">
    <source>
        <dbReference type="ARBA" id="ARBA00022777"/>
    </source>
</evidence>
<keyword evidence="3" id="KW-0547">Nucleotide-binding</keyword>
<dbReference type="GeneID" id="38786727"/>
<dbReference type="InterPro" id="IPR008271">
    <property type="entry name" value="Ser/Thr_kinase_AS"/>
</dbReference>
<dbReference type="STRING" id="139825.A0A401H630"/>
<evidence type="ECO:0000256" key="5">
    <source>
        <dbReference type="ARBA" id="ARBA00022840"/>
    </source>
</evidence>
<protein>
    <recommendedName>
        <fullName evidence="6">Protein kinase domain-containing protein</fullName>
    </recommendedName>
</protein>
<dbReference type="InterPro" id="IPR051175">
    <property type="entry name" value="CLK_kinases"/>
</dbReference>
<dbReference type="PANTHER" id="PTHR45646">
    <property type="entry name" value="SERINE/THREONINE-PROTEIN KINASE DOA-RELATED"/>
    <property type="match status" value="1"/>
</dbReference>
<dbReference type="Proteomes" id="UP000287166">
    <property type="component" value="Unassembled WGS sequence"/>
</dbReference>
<dbReference type="GO" id="GO:0004674">
    <property type="term" value="F:protein serine/threonine kinase activity"/>
    <property type="evidence" value="ECO:0007669"/>
    <property type="project" value="UniProtKB-KW"/>
</dbReference>
<keyword evidence="5" id="KW-0067">ATP-binding</keyword>
<keyword evidence="2" id="KW-0808">Transferase</keyword>
<dbReference type="PROSITE" id="PS50011">
    <property type="entry name" value="PROTEIN_KINASE_DOM"/>
    <property type="match status" value="1"/>
</dbReference>
<dbReference type="GO" id="GO:0005524">
    <property type="term" value="F:ATP binding"/>
    <property type="evidence" value="ECO:0007669"/>
    <property type="project" value="UniProtKB-KW"/>
</dbReference>
<evidence type="ECO:0000256" key="1">
    <source>
        <dbReference type="ARBA" id="ARBA00022527"/>
    </source>
</evidence>
<evidence type="ECO:0000313" key="8">
    <source>
        <dbReference type="Proteomes" id="UP000287166"/>
    </source>
</evidence>
<keyword evidence="4" id="KW-0418">Kinase</keyword>
<reference evidence="7 8" key="1">
    <citation type="journal article" date="2018" name="Sci. Rep.">
        <title>Genome sequence of the cauliflower mushroom Sparassis crispa (Hanabiratake) and its association with beneficial usage.</title>
        <authorList>
            <person name="Kiyama R."/>
            <person name="Furutani Y."/>
            <person name="Kawaguchi K."/>
            <person name="Nakanishi T."/>
        </authorList>
    </citation>
    <scope>NUCLEOTIDE SEQUENCE [LARGE SCALE GENOMIC DNA]</scope>
</reference>